<dbReference type="AlphaFoldDB" id="A0A5A9W561"/>
<evidence type="ECO:0000313" key="3">
    <source>
        <dbReference type="Proteomes" id="UP000325302"/>
    </source>
</evidence>
<dbReference type="InterPro" id="IPR013078">
    <property type="entry name" value="His_Pase_superF_clade-1"/>
</dbReference>
<comment type="caution">
    <text evidence="2">The sequence shown here is derived from an EMBL/GenBank/DDBJ whole genome shotgun (WGS) entry which is preliminary data.</text>
</comment>
<dbReference type="Pfam" id="PF00300">
    <property type="entry name" value="His_Phos_1"/>
    <property type="match status" value="1"/>
</dbReference>
<protein>
    <submittedName>
        <fullName evidence="2">Histidine phosphatase family protein</fullName>
    </submittedName>
</protein>
<dbReference type="SMART" id="SM00855">
    <property type="entry name" value="PGAM"/>
    <property type="match status" value="1"/>
</dbReference>
<dbReference type="InterPro" id="IPR029033">
    <property type="entry name" value="His_PPase_superfam"/>
</dbReference>
<organism evidence="2 3">
    <name type="scientific">Nitrincola tapanii</name>
    <dbReference type="NCBI Taxonomy" id="1708751"/>
    <lineage>
        <taxon>Bacteria</taxon>
        <taxon>Pseudomonadati</taxon>
        <taxon>Pseudomonadota</taxon>
        <taxon>Gammaproteobacteria</taxon>
        <taxon>Oceanospirillales</taxon>
        <taxon>Oceanospirillaceae</taxon>
        <taxon>Nitrincola</taxon>
    </lineage>
</organism>
<evidence type="ECO:0000313" key="2">
    <source>
        <dbReference type="EMBL" id="KAA0875887.1"/>
    </source>
</evidence>
<gene>
    <name evidence="2" type="ORF">E1H14_04155</name>
</gene>
<keyword evidence="1" id="KW-0732">Signal</keyword>
<keyword evidence="3" id="KW-1185">Reference proteome</keyword>
<dbReference type="Gene3D" id="3.40.50.1240">
    <property type="entry name" value="Phosphoglycerate mutase-like"/>
    <property type="match status" value="1"/>
</dbReference>
<sequence>MDKPSPMKHWFLRSLLSLVCLSPVWAFAEQPDFTLIPATPELLESVKQGGYVLFLRHGPTDARQPDQVPVDLNDCATQRPLTEEGRELMVRIGHFIRQFELPHDEIYTSPLCRAVETSQLVFPQHEITLDPNLIYVAALTSEEKIPIVARTQALLSRPSTPGSNRIVVAHGPNLVEVMEYFPVEGTLVIFRPDPENASFTYLGSVEPSLWPVLLKTKD</sequence>
<dbReference type="OrthoDB" id="8685508at2"/>
<dbReference type="Proteomes" id="UP000325302">
    <property type="component" value="Unassembled WGS sequence"/>
</dbReference>
<dbReference type="CDD" id="cd07040">
    <property type="entry name" value="HP"/>
    <property type="match status" value="1"/>
</dbReference>
<accession>A0A5A9W561</accession>
<dbReference type="EMBL" id="SMRS01000002">
    <property type="protein sequence ID" value="KAA0875887.1"/>
    <property type="molecule type" value="Genomic_DNA"/>
</dbReference>
<evidence type="ECO:0000256" key="1">
    <source>
        <dbReference type="SAM" id="SignalP"/>
    </source>
</evidence>
<name>A0A5A9W561_9GAMM</name>
<reference evidence="2 3" key="1">
    <citation type="submission" date="2019-03" db="EMBL/GenBank/DDBJ databases">
        <title>Nitrincola sp. nov. isolated from an Indian soda lake.</title>
        <authorList>
            <person name="Joshi A."/>
            <person name="Thite S.V."/>
            <person name="Joseph N."/>
            <person name="Dhotre D."/>
            <person name="Moorthy M."/>
            <person name="Shouche Y.S."/>
        </authorList>
    </citation>
    <scope>NUCLEOTIDE SEQUENCE [LARGE SCALE GENOMIC DNA]</scope>
    <source>
        <strain evidence="2 3">MEB193</strain>
    </source>
</reference>
<proteinExistence type="predicted"/>
<dbReference type="RefSeq" id="WP_149390190.1">
    <property type="nucleotide sequence ID" value="NZ_SMRS01000002.1"/>
</dbReference>
<feature type="chain" id="PRO_5022889747" evidence="1">
    <location>
        <begin position="29"/>
        <end position="218"/>
    </location>
</feature>
<dbReference type="SUPFAM" id="SSF53254">
    <property type="entry name" value="Phosphoglycerate mutase-like"/>
    <property type="match status" value="1"/>
</dbReference>
<feature type="signal peptide" evidence="1">
    <location>
        <begin position="1"/>
        <end position="28"/>
    </location>
</feature>